<dbReference type="AlphaFoldDB" id="A0A3B7M271"/>
<dbReference type="Gene3D" id="3.40.50.300">
    <property type="entry name" value="P-loop containing nucleotide triphosphate hydrolases"/>
    <property type="match status" value="1"/>
</dbReference>
<proteinExistence type="predicted"/>
<dbReference type="InterPro" id="IPR027417">
    <property type="entry name" value="P-loop_NTPase"/>
</dbReference>
<gene>
    <name evidence="3" type="ORF">CDG60_09130</name>
</gene>
<dbReference type="InterPro" id="IPR034139">
    <property type="entry name" value="TOPRIM_OLD"/>
</dbReference>
<evidence type="ECO:0000259" key="2">
    <source>
        <dbReference type="Pfam" id="PF20469"/>
    </source>
</evidence>
<dbReference type="RefSeq" id="WP_087514360.1">
    <property type="nucleotide sequence ID" value="NZ_CP032134.1"/>
</dbReference>
<dbReference type="KEGG" id="achi:CDG60_09130"/>
<dbReference type="CDD" id="cd01026">
    <property type="entry name" value="TOPRIM_OLD"/>
    <property type="match status" value="1"/>
</dbReference>
<accession>A0A3B7M271</accession>
<sequence length="624" mass="70760">MYLQTIKINNFRIFQNFELEFNKGLNLLIGENDSGKTALIDAIRLVLDTNSSEWTKFILTDFHDGKNILNIQLKFADLSIDDQSIFPEHITYIKNTQHQSEAFLYVNLTASIKQLTNKVGQFIQTDINSGQNAEGPTIEKAARMYLSTTYLKPLRDVEGELSAGRASRLSQILANHETLGGNDTNVERLIRTMIAANQAIKDDDAVLNTRGEIQDLLDKITFQDKKFNPSLNMIGSKAFDDLNETERHALFRIILERLSLGLDHTGRSHGLGYSNLLFMATELMLLSQSSDEFPLLLIEEPEAHLHPQLQMKFLKYLTENKPNLQCILSTHSPHFASKAPLENLIIMNNGTAFPLRKGCTLLDSTDYPFLEKFLDVSKANMFFAKGVLIVEGDGENILLPTIAELLDRSLEDYGVSLVNVGNLAYKRYAKIYRRNNGTAILPIKVACITDLDIWPMKAEEKDENPYGFKKRKPDLGGRKKGNIRYWEDYYDEISRLIYINNKKEIDGDNVKTFVSNDWTFEYCLCKYGLAEHVYSSIKETDDPEFSSLPTDDEERAIQIYGMIEQKSSGKTEATYKLMGLLKTQYQDKPLELQKVLPSYIVEAIAHVTEAIPALPATTTGDTHD</sequence>
<dbReference type="Pfam" id="PF13175">
    <property type="entry name" value="AAA_15"/>
    <property type="match status" value="1"/>
</dbReference>
<feature type="domain" description="Endonuclease GajA/Old nuclease/RecF-like AAA" evidence="1">
    <location>
        <begin position="1"/>
        <end position="336"/>
    </location>
</feature>
<dbReference type="EMBL" id="CP032134">
    <property type="protein sequence ID" value="AXY56713.1"/>
    <property type="molecule type" value="Genomic_DNA"/>
</dbReference>
<name>A0A3B7M271_9GAMM</name>
<evidence type="ECO:0000313" key="4">
    <source>
        <dbReference type="Proteomes" id="UP000263753"/>
    </source>
</evidence>
<dbReference type="InterPro" id="IPR051396">
    <property type="entry name" value="Bact_Antivir_Def_Nuclease"/>
</dbReference>
<dbReference type="Proteomes" id="UP000263753">
    <property type="component" value="Chromosome"/>
</dbReference>
<protein>
    <submittedName>
        <fullName evidence="3">DUF2813 domain-containing protein</fullName>
    </submittedName>
</protein>
<evidence type="ECO:0000259" key="1">
    <source>
        <dbReference type="Pfam" id="PF13175"/>
    </source>
</evidence>
<dbReference type="PANTHER" id="PTHR43581:SF4">
    <property type="entry name" value="ATP_GTP PHOSPHATASE"/>
    <property type="match status" value="1"/>
</dbReference>
<dbReference type="Pfam" id="PF20469">
    <property type="entry name" value="OLD-like_TOPRIM"/>
    <property type="match status" value="1"/>
</dbReference>
<dbReference type="PANTHER" id="PTHR43581">
    <property type="entry name" value="ATP/GTP PHOSPHATASE"/>
    <property type="match status" value="1"/>
</dbReference>
<dbReference type="SUPFAM" id="SSF52540">
    <property type="entry name" value="P-loop containing nucleoside triphosphate hydrolases"/>
    <property type="match status" value="1"/>
</dbReference>
<reference evidence="4" key="1">
    <citation type="submission" date="2018-09" db="EMBL/GenBank/DDBJ databases">
        <title>The complete genome of Acinetobacter sp. strain WCHAc010005.</title>
        <authorList>
            <person name="Hu Y."/>
            <person name="Long H."/>
            <person name="Feng Y."/>
            <person name="Zong Z."/>
        </authorList>
    </citation>
    <scope>NUCLEOTIDE SEQUENCE [LARGE SCALE GENOMIC DNA]</scope>
    <source>
        <strain evidence="4">WCHAc010005</strain>
    </source>
</reference>
<feature type="domain" description="OLD protein-like TOPRIM" evidence="2">
    <location>
        <begin position="382"/>
        <end position="452"/>
    </location>
</feature>
<evidence type="ECO:0000313" key="3">
    <source>
        <dbReference type="EMBL" id="AXY56713.1"/>
    </source>
</evidence>
<organism evidence="3 4">
    <name type="scientific">Acinetobacter chinensis</name>
    <dbReference type="NCBI Taxonomy" id="2004650"/>
    <lineage>
        <taxon>Bacteria</taxon>
        <taxon>Pseudomonadati</taxon>
        <taxon>Pseudomonadota</taxon>
        <taxon>Gammaproteobacteria</taxon>
        <taxon>Moraxellales</taxon>
        <taxon>Moraxellaceae</taxon>
        <taxon>Acinetobacter</taxon>
    </lineage>
</organism>
<dbReference type="InterPro" id="IPR041685">
    <property type="entry name" value="AAA_GajA/Old/RecF-like"/>
</dbReference>